<dbReference type="Pfam" id="PF01381">
    <property type="entry name" value="HTH_3"/>
    <property type="match status" value="1"/>
</dbReference>
<reference evidence="3" key="1">
    <citation type="journal article" date="2019" name="Int. J. Syst. Evol. Microbiol.">
        <title>The Global Catalogue of Microorganisms (GCM) 10K type strain sequencing project: providing services to taxonomists for standard genome sequencing and annotation.</title>
        <authorList>
            <consortium name="The Broad Institute Genomics Platform"/>
            <consortium name="The Broad Institute Genome Sequencing Center for Infectious Disease"/>
            <person name="Wu L."/>
            <person name="Ma J."/>
        </authorList>
    </citation>
    <scope>NUCLEOTIDE SEQUENCE [LARGE SCALE GENOMIC DNA]</scope>
    <source>
        <strain evidence="3">KCTC 52141</strain>
    </source>
</reference>
<protein>
    <submittedName>
        <fullName evidence="2">Helix-turn-helix domain-containing protein</fullName>
    </submittedName>
</protein>
<dbReference type="EMBL" id="JBHRTL010000006">
    <property type="protein sequence ID" value="MFC3155275.1"/>
    <property type="molecule type" value="Genomic_DNA"/>
</dbReference>
<evidence type="ECO:0000313" key="3">
    <source>
        <dbReference type="Proteomes" id="UP001595548"/>
    </source>
</evidence>
<dbReference type="Proteomes" id="UP001595548">
    <property type="component" value="Unassembled WGS sequence"/>
</dbReference>
<dbReference type="RefSeq" id="WP_382415900.1">
    <property type="nucleotide sequence ID" value="NZ_AP031500.1"/>
</dbReference>
<comment type="caution">
    <text evidence="2">The sequence shown here is derived from an EMBL/GenBank/DDBJ whole genome shotgun (WGS) entry which is preliminary data.</text>
</comment>
<evidence type="ECO:0000313" key="2">
    <source>
        <dbReference type="EMBL" id="MFC3155275.1"/>
    </source>
</evidence>
<dbReference type="InterPro" id="IPR001387">
    <property type="entry name" value="Cro/C1-type_HTH"/>
</dbReference>
<gene>
    <name evidence="2" type="ORF">ACFOEB_08685</name>
</gene>
<dbReference type="InterPro" id="IPR010982">
    <property type="entry name" value="Lambda_DNA-bd_dom_sf"/>
</dbReference>
<dbReference type="CDD" id="cd00093">
    <property type="entry name" value="HTH_XRE"/>
    <property type="match status" value="1"/>
</dbReference>
<proteinExistence type="predicted"/>
<organism evidence="2 3">
    <name type="scientific">Gilvimarinus japonicus</name>
    <dbReference type="NCBI Taxonomy" id="1796469"/>
    <lineage>
        <taxon>Bacteria</taxon>
        <taxon>Pseudomonadati</taxon>
        <taxon>Pseudomonadota</taxon>
        <taxon>Gammaproteobacteria</taxon>
        <taxon>Cellvibrionales</taxon>
        <taxon>Cellvibrionaceae</taxon>
        <taxon>Gilvimarinus</taxon>
    </lineage>
</organism>
<dbReference type="SMART" id="SM00530">
    <property type="entry name" value="HTH_XRE"/>
    <property type="match status" value="1"/>
</dbReference>
<dbReference type="Gene3D" id="1.10.260.40">
    <property type="entry name" value="lambda repressor-like DNA-binding domains"/>
    <property type="match status" value="1"/>
</dbReference>
<dbReference type="SUPFAM" id="SSF47413">
    <property type="entry name" value="lambda repressor-like DNA-binding domains"/>
    <property type="match status" value="1"/>
</dbReference>
<accession>A0ABV7HRU9</accession>
<dbReference type="PROSITE" id="PS50943">
    <property type="entry name" value="HTH_CROC1"/>
    <property type="match status" value="1"/>
</dbReference>
<sequence length="69" mass="7698">MSDLKTLFGQNVANRRRELGLSQEALAEATGVTVETISHIERGIHGPRFGLIEKLELVMDMNAESLFKK</sequence>
<keyword evidence="3" id="KW-1185">Reference proteome</keyword>
<feature type="domain" description="HTH cro/C1-type" evidence="1">
    <location>
        <begin position="12"/>
        <end position="66"/>
    </location>
</feature>
<evidence type="ECO:0000259" key="1">
    <source>
        <dbReference type="PROSITE" id="PS50943"/>
    </source>
</evidence>
<name>A0ABV7HRU9_9GAMM</name>